<protein>
    <submittedName>
        <fullName evidence="16">Flagellar motor protein MotA</fullName>
    </submittedName>
</protein>
<dbReference type="GO" id="GO:1902600">
    <property type="term" value="P:proton transmembrane transport"/>
    <property type="evidence" value="ECO:0007669"/>
    <property type="project" value="UniProtKB-KW"/>
</dbReference>
<dbReference type="InterPro" id="IPR002898">
    <property type="entry name" value="MotA_ExbB_proton_chnl"/>
</dbReference>
<dbReference type="Proteomes" id="UP001161325">
    <property type="component" value="Unassembled WGS sequence"/>
</dbReference>
<dbReference type="EMBL" id="BRXS01000003">
    <property type="protein sequence ID" value="GLC25397.1"/>
    <property type="molecule type" value="Genomic_DNA"/>
</dbReference>
<evidence type="ECO:0000256" key="7">
    <source>
        <dbReference type="ARBA" id="ARBA00022692"/>
    </source>
</evidence>
<comment type="subcellular location">
    <subcellularLocation>
        <location evidence="1">Cell inner membrane</location>
        <topology evidence="1">Multi-pass membrane protein</topology>
    </subcellularLocation>
</comment>
<evidence type="ECO:0000256" key="8">
    <source>
        <dbReference type="ARBA" id="ARBA00022779"/>
    </source>
</evidence>
<comment type="similarity">
    <text evidence="2">Belongs to the MotA family.</text>
</comment>
<evidence type="ECO:0000259" key="15">
    <source>
        <dbReference type="Pfam" id="PF20560"/>
    </source>
</evidence>
<evidence type="ECO:0000313" key="16">
    <source>
        <dbReference type="EMBL" id="GLC25397.1"/>
    </source>
</evidence>
<evidence type="ECO:0000256" key="1">
    <source>
        <dbReference type="ARBA" id="ARBA00004429"/>
    </source>
</evidence>
<keyword evidence="10 13" id="KW-1133">Transmembrane helix</keyword>
<dbReference type="InterPro" id="IPR000540">
    <property type="entry name" value="Flag_MotA_CS"/>
</dbReference>
<dbReference type="PROSITE" id="PS01307">
    <property type="entry name" value="MOTA"/>
    <property type="match status" value="1"/>
</dbReference>
<evidence type="ECO:0000256" key="6">
    <source>
        <dbReference type="ARBA" id="ARBA00022519"/>
    </source>
</evidence>
<feature type="transmembrane region" description="Helical" evidence="13">
    <location>
        <begin position="216"/>
        <end position="234"/>
    </location>
</feature>
<dbReference type="PANTHER" id="PTHR30433:SF4">
    <property type="entry name" value="MOTILITY PROTEIN A"/>
    <property type="match status" value="1"/>
</dbReference>
<dbReference type="GO" id="GO:0071978">
    <property type="term" value="P:bacterial-type flagellum-dependent swarming motility"/>
    <property type="evidence" value="ECO:0007669"/>
    <property type="project" value="InterPro"/>
</dbReference>
<feature type="domain" description="Motility protein A N-terminal" evidence="15">
    <location>
        <begin position="18"/>
        <end position="107"/>
    </location>
</feature>
<dbReference type="PANTHER" id="PTHR30433">
    <property type="entry name" value="CHEMOTAXIS PROTEIN MOTA"/>
    <property type="match status" value="1"/>
</dbReference>
<keyword evidence="12 13" id="KW-0472">Membrane</keyword>
<keyword evidence="5" id="KW-0145">Chemotaxis</keyword>
<evidence type="ECO:0000259" key="14">
    <source>
        <dbReference type="Pfam" id="PF01618"/>
    </source>
</evidence>
<keyword evidence="8" id="KW-0283">Flagellar rotation</keyword>
<evidence type="ECO:0000256" key="11">
    <source>
        <dbReference type="ARBA" id="ARBA00023065"/>
    </source>
</evidence>
<organism evidence="16 17">
    <name type="scientific">Roseisolibacter agri</name>
    <dbReference type="NCBI Taxonomy" id="2014610"/>
    <lineage>
        <taxon>Bacteria</taxon>
        <taxon>Pseudomonadati</taxon>
        <taxon>Gemmatimonadota</taxon>
        <taxon>Gemmatimonadia</taxon>
        <taxon>Gemmatimonadales</taxon>
        <taxon>Gemmatimonadaceae</taxon>
        <taxon>Roseisolibacter</taxon>
    </lineage>
</organism>
<keyword evidence="9" id="KW-0375">Hydrogen ion transport</keyword>
<dbReference type="AlphaFoldDB" id="A0AA37Q7Y4"/>
<keyword evidence="16" id="KW-0966">Cell projection</keyword>
<dbReference type="Pfam" id="PF20560">
    <property type="entry name" value="MotA_N"/>
    <property type="match status" value="1"/>
</dbReference>
<dbReference type="InterPro" id="IPR046786">
    <property type="entry name" value="MotA_N"/>
</dbReference>
<proteinExistence type="inferred from homology"/>
<name>A0AA37Q7Y4_9BACT</name>
<sequence>MGSPVPSPAPSARVVFTIIGLLVVIGSVIGGYVMHHGKVGVLWQPTEFIIIGGAGLGAFIVANGIGTLKASFAATLGLLKPNPFSKTAYSELLQVLYEIFQKARKDGLVGLEAHIEEPEKSDVFTKYPAFSANHHAVALLADTLKVLLTGAVEDHNLAEILDIDLDQQHEANMHVPHAITTVGDAMPGFGIVAAVLGVIITMGSIGGAASEIGEKVAAALVGTFIGILLAYGIIGPIATAIQARVKAEHAYMCCIRTALLSFARGDAPMTAVEFARRNIDPHERPTFAELEQMTRKKAA</sequence>
<dbReference type="GO" id="GO:0005886">
    <property type="term" value="C:plasma membrane"/>
    <property type="evidence" value="ECO:0007669"/>
    <property type="project" value="UniProtKB-SubCell"/>
</dbReference>
<evidence type="ECO:0000256" key="10">
    <source>
        <dbReference type="ARBA" id="ARBA00022989"/>
    </source>
</evidence>
<dbReference type="InterPro" id="IPR022522">
    <property type="entry name" value="Flagellar_motor_stator_MotA"/>
</dbReference>
<evidence type="ECO:0000313" key="17">
    <source>
        <dbReference type="Proteomes" id="UP001161325"/>
    </source>
</evidence>
<keyword evidence="16" id="KW-0282">Flagellum</keyword>
<keyword evidence="4" id="KW-1003">Cell membrane</keyword>
<feature type="transmembrane region" description="Helical" evidence="13">
    <location>
        <begin position="12"/>
        <end position="34"/>
    </location>
</feature>
<keyword evidence="16" id="KW-0969">Cilium</keyword>
<dbReference type="GO" id="GO:0006935">
    <property type="term" value="P:chemotaxis"/>
    <property type="evidence" value="ECO:0007669"/>
    <property type="project" value="UniProtKB-KW"/>
</dbReference>
<evidence type="ECO:0000256" key="12">
    <source>
        <dbReference type="ARBA" id="ARBA00023136"/>
    </source>
</evidence>
<reference evidence="16" key="1">
    <citation type="submission" date="2022-08" db="EMBL/GenBank/DDBJ databases">
        <title>Draft genome sequencing of Roseisolibacter agri AW1220.</title>
        <authorList>
            <person name="Tobiishi Y."/>
            <person name="Tonouchi A."/>
        </authorList>
    </citation>
    <scope>NUCLEOTIDE SEQUENCE</scope>
    <source>
        <strain evidence="16">AW1220</strain>
    </source>
</reference>
<dbReference type="NCBIfam" id="TIGR03818">
    <property type="entry name" value="MotA1"/>
    <property type="match status" value="1"/>
</dbReference>
<evidence type="ECO:0000256" key="5">
    <source>
        <dbReference type="ARBA" id="ARBA00022500"/>
    </source>
</evidence>
<evidence type="ECO:0000256" key="3">
    <source>
        <dbReference type="ARBA" id="ARBA00022448"/>
    </source>
</evidence>
<feature type="transmembrane region" description="Helical" evidence="13">
    <location>
        <begin position="46"/>
        <end position="66"/>
    </location>
</feature>
<keyword evidence="11" id="KW-0406">Ion transport</keyword>
<keyword evidence="7 13" id="KW-0812">Transmembrane</keyword>
<comment type="caution">
    <text evidence="16">The sequence shown here is derived from an EMBL/GenBank/DDBJ whole genome shotgun (WGS) entry which is preliminary data.</text>
</comment>
<keyword evidence="17" id="KW-1185">Reference proteome</keyword>
<evidence type="ECO:0000256" key="13">
    <source>
        <dbReference type="SAM" id="Phobius"/>
    </source>
</evidence>
<keyword evidence="6" id="KW-0997">Cell inner membrane</keyword>
<feature type="domain" description="MotA/TolQ/ExbB proton channel" evidence="14">
    <location>
        <begin position="147"/>
        <end position="251"/>
    </location>
</feature>
<accession>A0AA37Q7Y4</accession>
<evidence type="ECO:0000256" key="4">
    <source>
        <dbReference type="ARBA" id="ARBA00022475"/>
    </source>
</evidence>
<gene>
    <name evidence="16" type="primary">motA</name>
    <name evidence="16" type="ORF">rosag_19100</name>
</gene>
<keyword evidence="3" id="KW-0813">Transport</keyword>
<dbReference type="Pfam" id="PF01618">
    <property type="entry name" value="MotA_ExbB"/>
    <property type="match status" value="1"/>
</dbReference>
<feature type="transmembrane region" description="Helical" evidence="13">
    <location>
        <begin position="189"/>
        <end position="209"/>
    </location>
</feature>
<evidence type="ECO:0000256" key="9">
    <source>
        <dbReference type="ARBA" id="ARBA00022781"/>
    </source>
</evidence>
<evidence type="ECO:0000256" key="2">
    <source>
        <dbReference type="ARBA" id="ARBA00008038"/>
    </source>
</evidence>
<dbReference type="InterPro" id="IPR047055">
    <property type="entry name" value="MotA-like"/>
</dbReference>